<dbReference type="PROSITE" id="PS00092">
    <property type="entry name" value="N6_MTASE"/>
    <property type="match status" value="1"/>
</dbReference>
<dbReference type="RefSeq" id="WP_176633674.1">
    <property type="nucleotide sequence ID" value="NZ_JAAMFM010000003.1"/>
</dbReference>
<evidence type="ECO:0000259" key="1">
    <source>
        <dbReference type="Pfam" id="PF05175"/>
    </source>
</evidence>
<dbReference type="Gene3D" id="3.40.50.150">
    <property type="entry name" value="Vaccinia Virus protein VP39"/>
    <property type="match status" value="1"/>
</dbReference>
<dbReference type="Pfam" id="PF05175">
    <property type="entry name" value="MTS"/>
    <property type="match status" value="1"/>
</dbReference>
<accession>A0A7Y7IEE5</accession>
<dbReference type="GO" id="GO:0003676">
    <property type="term" value="F:nucleic acid binding"/>
    <property type="evidence" value="ECO:0007669"/>
    <property type="project" value="InterPro"/>
</dbReference>
<dbReference type="PANTHER" id="PTHR18895:SF74">
    <property type="entry name" value="MTRF1L RELEASE FACTOR GLUTAMINE METHYLTRANSFERASE"/>
    <property type="match status" value="1"/>
</dbReference>
<dbReference type="CDD" id="cd02440">
    <property type="entry name" value="AdoMet_MTases"/>
    <property type="match status" value="1"/>
</dbReference>
<evidence type="ECO:0000313" key="2">
    <source>
        <dbReference type="EMBL" id="NVM93935.1"/>
    </source>
</evidence>
<dbReference type="AlphaFoldDB" id="A0A7Y7IEE5"/>
<gene>
    <name evidence="2" type="ORF">G6034_03220</name>
</gene>
<reference evidence="2 3" key="1">
    <citation type="submission" date="2020-02" db="EMBL/GenBank/DDBJ databases">
        <title>Genome sequence of strain AETb3-4.</title>
        <authorList>
            <person name="Gao J."/>
            <person name="Zhang X."/>
        </authorList>
    </citation>
    <scope>NUCLEOTIDE SEQUENCE [LARGE SCALE GENOMIC DNA]</scope>
    <source>
        <strain evidence="2 3">AETb3-4</strain>
    </source>
</reference>
<dbReference type="InterPro" id="IPR050320">
    <property type="entry name" value="N5-glutamine_MTase"/>
</dbReference>
<name>A0A7Y7IEE5_9MICC</name>
<dbReference type="SUPFAM" id="SSF53335">
    <property type="entry name" value="S-adenosyl-L-methionine-dependent methyltransferases"/>
    <property type="match status" value="1"/>
</dbReference>
<dbReference type="InterPro" id="IPR007848">
    <property type="entry name" value="Small_mtfrase_dom"/>
</dbReference>
<dbReference type="InterPro" id="IPR029063">
    <property type="entry name" value="SAM-dependent_MTases_sf"/>
</dbReference>
<dbReference type="GO" id="GO:0032259">
    <property type="term" value="P:methylation"/>
    <property type="evidence" value="ECO:0007669"/>
    <property type="project" value="UniProtKB-KW"/>
</dbReference>
<dbReference type="GO" id="GO:0036009">
    <property type="term" value="F:protein-glutamine N-methyltransferase activity"/>
    <property type="evidence" value="ECO:0007669"/>
    <property type="project" value="TreeGrafter"/>
</dbReference>
<keyword evidence="3" id="KW-1185">Reference proteome</keyword>
<sequence length="388" mass="42345">MTPDQTPPEPHGTVTWTQDGVDRTALWHSASGARAPRNVVAVDDSLTADDAYRLAARGTALLWTGDYHNARQLLSAIARRLPDGTTKGKKHDGGTVAEAFYRYRQARSQRARVLGLLLVPLEPGPAVALRRAPDVKEAWLAAAGPVTEAEVAPLQDVLGAIGAWEWRRNGLYVDALEAVIYPHYGTFAPIRSEYLDLVARAPLPSTELAFDIGTGTGVLAAILARRGVTRVVATDSEPRAIACAVENLQRLGLDGRVEPELTDMFPEGRAPLVVCNPPWLPGTPHTLLDNAVYDPKSRMLTAFLAGLTEHLEPGGEGWLVLSDLAEHLGLRSREELLQWIEEAGLTVKDRLDTRAKHPRSMDRSDPFFAARSQEVTSLWRLAAKPPKP</sequence>
<dbReference type="PANTHER" id="PTHR18895">
    <property type="entry name" value="HEMK METHYLTRANSFERASE"/>
    <property type="match status" value="1"/>
</dbReference>
<evidence type="ECO:0000313" key="3">
    <source>
        <dbReference type="Proteomes" id="UP000543556"/>
    </source>
</evidence>
<protein>
    <submittedName>
        <fullName evidence="2">Class I SAM-dependent methyltransferase</fullName>
    </submittedName>
</protein>
<dbReference type="InterPro" id="IPR002052">
    <property type="entry name" value="DNA_methylase_N6_adenine_CS"/>
</dbReference>
<organism evidence="2 3">
    <name type="scientific">Arthrobacter wenxiniae</name>
    <dbReference type="NCBI Taxonomy" id="2713570"/>
    <lineage>
        <taxon>Bacteria</taxon>
        <taxon>Bacillati</taxon>
        <taxon>Actinomycetota</taxon>
        <taxon>Actinomycetes</taxon>
        <taxon>Micrococcales</taxon>
        <taxon>Micrococcaceae</taxon>
        <taxon>Arthrobacter</taxon>
    </lineage>
</organism>
<keyword evidence="2" id="KW-0808">Transferase</keyword>
<feature type="domain" description="Methyltransferase small" evidence="1">
    <location>
        <begin position="208"/>
        <end position="322"/>
    </location>
</feature>
<dbReference type="EMBL" id="JAAMFM010000003">
    <property type="protein sequence ID" value="NVM93935.1"/>
    <property type="molecule type" value="Genomic_DNA"/>
</dbReference>
<comment type="caution">
    <text evidence="2">The sequence shown here is derived from an EMBL/GenBank/DDBJ whole genome shotgun (WGS) entry which is preliminary data.</text>
</comment>
<keyword evidence="2" id="KW-0489">Methyltransferase</keyword>
<proteinExistence type="predicted"/>
<dbReference type="Proteomes" id="UP000543556">
    <property type="component" value="Unassembled WGS sequence"/>
</dbReference>